<dbReference type="InterPro" id="IPR000544">
    <property type="entry name" value="Octanoyltransferase"/>
</dbReference>
<dbReference type="NCBIfam" id="TIGR00214">
    <property type="entry name" value="lipB"/>
    <property type="match status" value="1"/>
</dbReference>
<evidence type="ECO:0000256" key="5">
    <source>
        <dbReference type="HAMAP-Rule" id="MF_00013"/>
    </source>
</evidence>
<dbReference type="CDD" id="cd16444">
    <property type="entry name" value="LipB"/>
    <property type="match status" value="1"/>
</dbReference>
<dbReference type="PROSITE" id="PS01313">
    <property type="entry name" value="LIPB"/>
    <property type="match status" value="1"/>
</dbReference>
<feature type="region of interest" description="Disordered" evidence="6">
    <location>
        <begin position="39"/>
        <end position="66"/>
    </location>
</feature>
<dbReference type="InterPro" id="IPR020605">
    <property type="entry name" value="Octanoyltransferase_CS"/>
</dbReference>
<feature type="active site" description="Acyl-thioester intermediate" evidence="5">
    <location>
        <position position="242"/>
    </location>
</feature>
<dbReference type="Pfam" id="PF21948">
    <property type="entry name" value="LplA-B_cat"/>
    <property type="match status" value="1"/>
</dbReference>
<keyword evidence="9" id="KW-1185">Reference proteome</keyword>
<keyword evidence="3 5" id="KW-0012">Acyltransferase</keyword>
<feature type="site" description="Lowers pKa of active site Cys" evidence="5">
    <location>
        <position position="208"/>
    </location>
</feature>
<dbReference type="InterPro" id="IPR004143">
    <property type="entry name" value="BPL_LPL_catalytic"/>
</dbReference>
<sequence>MTNTVSTNESEHATAADAAAAGTAADVAAADATAASTGAADATAADTGADTTTPATSPTDSIRASAEPLEIADLGVVDYVDTWHKQAEAAAARAAGEIGDQLWALEHPSTYTAGKRTQPEDRPDNGLPVVDVDRGGRITWHGPGQLVCYPIIKLAEPLDVVDYVRRIEEAVIHVVRDLGLADAGRVEGRSGVWLPAGVVGGQLKPSRKVAAIGIRVTHGVTMHGVSLNCDNTLDHYGHIVPCGIADAGVTTLSEELGRDVTVADLREPLTSAIAAALDGTLRVEKHDL</sequence>
<evidence type="ECO:0000256" key="2">
    <source>
        <dbReference type="ARBA" id="ARBA00022679"/>
    </source>
</evidence>
<organism evidence="8 9">
    <name type="scientific">Corynebacterium xerosis</name>
    <dbReference type="NCBI Taxonomy" id="1725"/>
    <lineage>
        <taxon>Bacteria</taxon>
        <taxon>Bacillati</taxon>
        <taxon>Actinomycetota</taxon>
        <taxon>Actinomycetes</taxon>
        <taxon>Mycobacteriales</taxon>
        <taxon>Corynebacteriaceae</taxon>
        <taxon>Corynebacterium</taxon>
    </lineage>
</organism>
<feature type="binding site" evidence="5">
    <location>
        <begin position="224"/>
        <end position="226"/>
    </location>
    <ligand>
        <name>substrate</name>
    </ligand>
</feature>
<keyword evidence="2 5" id="KW-0808">Transferase</keyword>
<evidence type="ECO:0000256" key="4">
    <source>
        <dbReference type="ARBA" id="ARBA00024732"/>
    </source>
</evidence>
<feature type="domain" description="BPL/LPL catalytic" evidence="7">
    <location>
        <begin position="96"/>
        <end position="281"/>
    </location>
</feature>
<feature type="compositionally biased region" description="Low complexity" evidence="6">
    <location>
        <begin position="39"/>
        <end position="61"/>
    </location>
</feature>
<comment type="subcellular location">
    <subcellularLocation>
        <location evidence="5">Cytoplasm</location>
    </subcellularLocation>
</comment>
<dbReference type="Gene3D" id="3.30.930.10">
    <property type="entry name" value="Bira Bifunctional Protein, Domain 2"/>
    <property type="match status" value="1"/>
</dbReference>
<dbReference type="NCBIfam" id="NF010925">
    <property type="entry name" value="PRK14345.1"/>
    <property type="match status" value="1"/>
</dbReference>
<keyword evidence="5" id="KW-0963">Cytoplasm</keyword>
<dbReference type="GO" id="GO:0033819">
    <property type="term" value="F:lipoyl(octanoyl) transferase activity"/>
    <property type="evidence" value="ECO:0007669"/>
    <property type="project" value="UniProtKB-EC"/>
</dbReference>
<dbReference type="PROSITE" id="PS51733">
    <property type="entry name" value="BPL_LPL_CATALYTIC"/>
    <property type="match status" value="1"/>
</dbReference>
<dbReference type="EMBL" id="JAYWMA010000001">
    <property type="protein sequence ID" value="MEX3527653.1"/>
    <property type="molecule type" value="Genomic_DNA"/>
</dbReference>
<dbReference type="PANTHER" id="PTHR10993">
    <property type="entry name" value="OCTANOYLTRANSFERASE"/>
    <property type="match status" value="1"/>
</dbReference>
<feature type="binding site" evidence="5">
    <location>
        <begin position="211"/>
        <end position="213"/>
    </location>
    <ligand>
        <name>substrate</name>
    </ligand>
</feature>
<dbReference type="EC" id="2.3.1.181" evidence="5"/>
<gene>
    <name evidence="5 8" type="primary">lipB</name>
    <name evidence="8" type="ORF">VVR64_01025</name>
</gene>
<dbReference type="InterPro" id="IPR045864">
    <property type="entry name" value="aa-tRNA-synth_II/BPL/LPL"/>
</dbReference>
<name>A0ABV3UQQ6_9CORY</name>
<dbReference type="SUPFAM" id="SSF55681">
    <property type="entry name" value="Class II aaRS and biotin synthetases"/>
    <property type="match status" value="1"/>
</dbReference>
<reference evidence="8 9" key="1">
    <citation type="journal article" date="2024" name="Fungal Genet. Biol.">
        <title>The porcine skin microbiome exhibits broad fungal antagonism.</title>
        <authorList>
            <person name="De La Cruz K.F."/>
            <person name="Townsend E.C."/>
            <person name="Alex Cheong J.Z."/>
            <person name="Salamzade R."/>
            <person name="Liu A."/>
            <person name="Sandstrom S."/>
            <person name="Davila E."/>
            <person name="Huang L."/>
            <person name="Xu K.H."/>
            <person name="Wu S.Y."/>
            <person name="Meudt J.J."/>
            <person name="Shanmuganayagam D."/>
            <person name="Gibson A.L.F."/>
            <person name="Kalan L.R."/>
        </authorList>
    </citation>
    <scope>NUCLEOTIDE SEQUENCE [LARGE SCALE GENOMIC DNA]</scope>
    <source>
        <strain evidence="8 9">LK2569</strain>
    </source>
</reference>
<evidence type="ECO:0000313" key="9">
    <source>
        <dbReference type="Proteomes" id="UP001558353"/>
    </source>
</evidence>
<evidence type="ECO:0000259" key="7">
    <source>
        <dbReference type="PROSITE" id="PS51733"/>
    </source>
</evidence>
<evidence type="ECO:0000256" key="1">
    <source>
        <dbReference type="ARBA" id="ARBA00004821"/>
    </source>
</evidence>
<protein>
    <recommendedName>
        <fullName evidence="5">Octanoyltransferase</fullName>
        <ecNumber evidence="5">2.3.1.181</ecNumber>
    </recommendedName>
    <alternativeName>
        <fullName evidence="5">Lipoate-protein ligase B</fullName>
    </alternativeName>
    <alternativeName>
        <fullName evidence="5">Lipoyl/octanoyl transferase</fullName>
    </alternativeName>
    <alternativeName>
        <fullName evidence="5">Octanoyl-[acyl-carrier-protein]-protein N-octanoyltransferase</fullName>
    </alternativeName>
</protein>
<comment type="miscellaneous">
    <text evidence="5">In the reaction, the free carboxyl group of octanoic acid is attached via an amide linkage to the epsilon-amino group of a specific lysine residue of lipoyl domains of lipoate-dependent enzymes.</text>
</comment>
<comment type="similarity">
    <text evidence="5">Belongs to the LipB family.</text>
</comment>
<proteinExistence type="inferred from homology"/>
<comment type="caution">
    <text evidence="8">The sequence shown here is derived from an EMBL/GenBank/DDBJ whole genome shotgun (WGS) entry which is preliminary data.</text>
</comment>
<evidence type="ECO:0000256" key="3">
    <source>
        <dbReference type="ARBA" id="ARBA00023315"/>
    </source>
</evidence>
<comment type="function">
    <text evidence="4 5">Catalyzes the transfer of endogenously produced octanoic acid from octanoyl-acyl-carrier-protein onto the lipoyl domains of lipoate-dependent enzymes. Lipoyl-ACP can also act as a substrate although octanoyl-ACP is likely to be the physiological substrate.</text>
</comment>
<dbReference type="RefSeq" id="WP_368521871.1">
    <property type="nucleotide sequence ID" value="NZ_JAYWMA010000001.1"/>
</dbReference>
<dbReference type="HAMAP" id="MF_00013">
    <property type="entry name" value="LipB"/>
    <property type="match status" value="1"/>
</dbReference>
<dbReference type="Proteomes" id="UP001558353">
    <property type="component" value="Unassembled WGS sequence"/>
</dbReference>
<dbReference type="PANTHER" id="PTHR10993:SF7">
    <property type="entry name" value="LIPOYLTRANSFERASE 2, MITOCHONDRIAL-RELATED"/>
    <property type="match status" value="1"/>
</dbReference>
<evidence type="ECO:0000256" key="6">
    <source>
        <dbReference type="SAM" id="MobiDB-lite"/>
    </source>
</evidence>
<feature type="binding site" evidence="5">
    <location>
        <begin position="134"/>
        <end position="141"/>
    </location>
    <ligand>
        <name>substrate</name>
    </ligand>
</feature>
<evidence type="ECO:0000313" key="8">
    <source>
        <dbReference type="EMBL" id="MEX3527653.1"/>
    </source>
</evidence>
<comment type="pathway">
    <text evidence="1 5">Protein modification; protein lipoylation via endogenous pathway; protein N(6)-(lipoyl)lysine from octanoyl-[acyl-carrier-protein]: step 1/2.</text>
</comment>
<accession>A0ABV3UQQ6</accession>
<comment type="catalytic activity">
    <reaction evidence="5">
        <text>octanoyl-[ACP] + L-lysyl-[protein] = N(6)-octanoyl-L-lysyl-[protein] + holo-[ACP] + H(+)</text>
        <dbReference type="Rhea" id="RHEA:17665"/>
        <dbReference type="Rhea" id="RHEA-COMP:9636"/>
        <dbReference type="Rhea" id="RHEA-COMP:9685"/>
        <dbReference type="Rhea" id="RHEA-COMP:9752"/>
        <dbReference type="Rhea" id="RHEA-COMP:9928"/>
        <dbReference type="ChEBI" id="CHEBI:15378"/>
        <dbReference type="ChEBI" id="CHEBI:29969"/>
        <dbReference type="ChEBI" id="CHEBI:64479"/>
        <dbReference type="ChEBI" id="CHEBI:78463"/>
        <dbReference type="ChEBI" id="CHEBI:78809"/>
        <dbReference type="EC" id="2.3.1.181"/>
    </reaction>
</comment>